<protein>
    <submittedName>
        <fullName evidence="1">Uncharacterized protein</fullName>
    </submittedName>
</protein>
<keyword evidence="2" id="KW-1185">Reference proteome</keyword>
<sequence>MSPDPLTIDQVLGWQTHHIADTAFKLKESSQTVDREADSASKKIDTSQDFFDSEAVLGPHEPFNIEAHRAATGTESTTLDAIAAVAGWHGNWDRMIEVSEHATTEKLVTWAGPASVCWEGLTNDVVWAEGTSEGVYLFMDGGNPVQTVHFTGPDKLIFIGKRPPVVLRHDVLTPNGKYLLSPE</sequence>
<dbReference type="Proteomes" id="UP001611263">
    <property type="component" value="Unassembled WGS sequence"/>
</dbReference>
<reference evidence="1 2" key="1">
    <citation type="submission" date="2024-10" db="EMBL/GenBank/DDBJ databases">
        <title>The Natural Products Discovery Center: Release of the First 8490 Sequenced Strains for Exploring Actinobacteria Biosynthetic Diversity.</title>
        <authorList>
            <person name="Kalkreuter E."/>
            <person name="Kautsar S.A."/>
            <person name="Yang D."/>
            <person name="Bader C.D."/>
            <person name="Teijaro C.N."/>
            <person name="Fluegel L."/>
            <person name="Davis C.M."/>
            <person name="Simpson J.R."/>
            <person name="Lauterbach L."/>
            <person name="Steele A.D."/>
            <person name="Gui C."/>
            <person name="Meng S."/>
            <person name="Li G."/>
            <person name="Viehrig K."/>
            <person name="Ye F."/>
            <person name="Su P."/>
            <person name="Kiefer A.F."/>
            <person name="Nichols A."/>
            <person name="Cepeda A.J."/>
            <person name="Yan W."/>
            <person name="Fan B."/>
            <person name="Jiang Y."/>
            <person name="Adhikari A."/>
            <person name="Zheng C.-J."/>
            <person name="Schuster L."/>
            <person name="Cowan T.M."/>
            <person name="Smanski M.J."/>
            <person name="Chevrette M.G."/>
            <person name="De Carvalho L.P.S."/>
            <person name="Shen B."/>
        </authorList>
    </citation>
    <scope>NUCLEOTIDE SEQUENCE [LARGE SCALE GENOMIC DNA]</scope>
    <source>
        <strain evidence="1 2">NPDC020568</strain>
    </source>
</reference>
<comment type="caution">
    <text evidence="1">The sequence shown here is derived from an EMBL/GenBank/DDBJ whole genome shotgun (WGS) entry which is preliminary data.</text>
</comment>
<evidence type="ECO:0000313" key="2">
    <source>
        <dbReference type="Proteomes" id="UP001611263"/>
    </source>
</evidence>
<evidence type="ECO:0000313" key="1">
    <source>
        <dbReference type="EMBL" id="MFI1461318.1"/>
    </source>
</evidence>
<dbReference type="EMBL" id="JBIRUQ010000002">
    <property type="protein sequence ID" value="MFI1461318.1"/>
    <property type="molecule type" value="Genomic_DNA"/>
</dbReference>
<gene>
    <name evidence="1" type="ORF">ACH4WX_11430</name>
</gene>
<dbReference type="RefSeq" id="WP_156052323.1">
    <property type="nucleotide sequence ID" value="NZ_JBIRUQ010000002.1"/>
</dbReference>
<proteinExistence type="predicted"/>
<accession>A0ABW7TMF6</accession>
<name>A0ABW7TMF6_9NOCA</name>
<organism evidence="1 2">
    <name type="scientific">Nocardia carnea</name>
    <dbReference type="NCBI Taxonomy" id="37328"/>
    <lineage>
        <taxon>Bacteria</taxon>
        <taxon>Bacillati</taxon>
        <taxon>Actinomycetota</taxon>
        <taxon>Actinomycetes</taxon>
        <taxon>Mycobacteriales</taxon>
        <taxon>Nocardiaceae</taxon>
        <taxon>Nocardia</taxon>
    </lineage>
</organism>